<proteinExistence type="inferred from homology"/>
<keyword evidence="5" id="KW-0812">Transmembrane</keyword>
<dbReference type="PANTHER" id="PTHR30026:SF22">
    <property type="entry name" value="OUTER MEMBRANE EFFLUX PROTEIN"/>
    <property type="match status" value="1"/>
</dbReference>
<comment type="subcellular location">
    <subcellularLocation>
        <location evidence="1">Cell outer membrane</location>
    </subcellularLocation>
</comment>
<evidence type="ECO:0000256" key="1">
    <source>
        <dbReference type="ARBA" id="ARBA00004442"/>
    </source>
</evidence>
<dbReference type="GO" id="GO:0009279">
    <property type="term" value="C:cell outer membrane"/>
    <property type="evidence" value="ECO:0007669"/>
    <property type="project" value="UniProtKB-SubCell"/>
</dbReference>
<evidence type="ECO:0000256" key="5">
    <source>
        <dbReference type="ARBA" id="ARBA00022692"/>
    </source>
</evidence>
<keyword evidence="10" id="KW-1185">Reference proteome</keyword>
<dbReference type="GO" id="GO:0015562">
    <property type="term" value="F:efflux transmembrane transporter activity"/>
    <property type="evidence" value="ECO:0007669"/>
    <property type="project" value="InterPro"/>
</dbReference>
<dbReference type="PANTHER" id="PTHR30026">
    <property type="entry name" value="OUTER MEMBRANE PROTEIN TOLC"/>
    <property type="match status" value="1"/>
</dbReference>
<feature type="coiled-coil region" evidence="8">
    <location>
        <begin position="376"/>
        <end position="403"/>
    </location>
</feature>
<dbReference type="AlphaFoldDB" id="A0A154W2L1"/>
<name>A0A154W2L1_9PROT</name>
<organism evidence="9 10">
    <name type="scientific">Oceanibaculum pacificum</name>
    <dbReference type="NCBI Taxonomy" id="580166"/>
    <lineage>
        <taxon>Bacteria</taxon>
        <taxon>Pseudomonadati</taxon>
        <taxon>Pseudomonadota</taxon>
        <taxon>Alphaproteobacteria</taxon>
        <taxon>Rhodospirillales</taxon>
        <taxon>Oceanibaculaceae</taxon>
        <taxon>Oceanibaculum</taxon>
    </lineage>
</organism>
<dbReference type="InterPro" id="IPR010130">
    <property type="entry name" value="T1SS_OMP_TolC"/>
</dbReference>
<evidence type="ECO:0000256" key="3">
    <source>
        <dbReference type="ARBA" id="ARBA00022448"/>
    </source>
</evidence>
<dbReference type="Proteomes" id="UP000076400">
    <property type="component" value="Unassembled WGS sequence"/>
</dbReference>
<dbReference type="EMBL" id="LPXN01000113">
    <property type="protein sequence ID" value="KZD07681.1"/>
    <property type="molecule type" value="Genomic_DNA"/>
</dbReference>
<evidence type="ECO:0000313" key="10">
    <source>
        <dbReference type="Proteomes" id="UP000076400"/>
    </source>
</evidence>
<gene>
    <name evidence="9" type="ORF">AUP43_09915</name>
</gene>
<dbReference type="OrthoDB" id="9789368at2"/>
<feature type="coiled-coil region" evidence="8">
    <location>
        <begin position="141"/>
        <end position="200"/>
    </location>
</feature>
<dbReference type="Gene3D" id="1.20.1600.10">
    <property type="entry name" value="Outer membrane efflux proteins (OEP)"/>
    <property type="match status" value="1"/>
</dbReference>
<keyword evidence="3" id="KW-0813">Transport</keyword>
<dbReference type="InterPro" id="IPR051906">
    <property type="entry name" value="TolC-like"/>
</dbReference>
<reference evidence="9 10" key="1">
    <citation type="submission" date="2015-12" db="EMBL/GenBank/DDBJ databases">
        <title>Genome sequence of Oceanibaculum pacificum MCCC 1A02656.</title>
        <authorList>
            <person name="Lu L."/>
            <person name="Lai Q."/>
            <person name="Shao Z."/>
            <person name="Qian P."/>
        </authorList>
    </citation>
    <scope>NUCLEOTIDE SEQUENCE [LARGE SCALE GENOMIC DNA]</scope>
    <source>
        <strain evidence="9 10">MCCC 1A02656</strain>
    </source>
</reference>
<dbReference type="SUPFAM" id="SSF56954">
    <property type="entry name" value="Outer membrane efflux proteins (OEP)"/>
    <property type="match status" value="1"/>
</dbReference>
<protein>
    <recommendedName>
        <fullName evidence="11">Type I secretion protein TolC</fullName>
    </recommendedName>
</protein>
<keyword evidence="7" id="KW-0998">Cell outer membrane</keyword>
<accession>A0A154W2L1</accession>
<keyword evidence="6" id="KW-0472">Membrane</keyword>
<dbReference type="RefSeq" id="WP_067556674.1">
    <property type="nucleotide sequence ID" value="NZ_LPXN01000113.1"/>
</dbReference>
<comment type="similarity">
    <text evidence="2">Belongs to the outer membrane factor (OMF) (TC 1.B.17) family.</text>
</comment>
<dbReference type="GO" id="GO:1990281">
    <property type="term" value="C:efflux pump complex"/>
    <property type="evidence" value="ECO:0007669"/>
    <property type="project" value="TreeGrafter"/>
</dbReference>
<evidence type="ECO:0000256" key="7">
    <source>
        <dbReference type="ARBA" id="ARBA00023237"/>
    </source>
</evidence>
<evidence type="ECO:0000256" key="4">
    <source>
        <dbReference type="ARBA" id="ARBA00022452"/>
    </source>
</evidence>
<evidence type="ECO:0000256" key="8">
    <source>
        <dbReference type="SAM" id="Coils"/>
    </source>
</evidence>
<dbReference type="GO" id="GO:0015288">
    <property type="term" value="F:porin activity"/>
    <property type="evidence" value="ECO:0007669"/>
    <property type="project" value="TreeGrafter"/>
</dbReference>
<dbReference type="InterPro" id="IPR003423">
    <property type="entry name" value="OMP_efflux"/>
</dbReference>
<evidence type="ECO:0000256" key="6">
    <source>
        <dbReference type="ARBA" id="ARBA00023136"/>
    </source>
</evidence>
<keyword evidence="8" id="KW-0175">Coiled coil</keyword>
<dbReference type="Pfam" id="PF02321">
    <property type="entry name" value="OEP"/>
    <property type="match status" value="2"/>
</dbReference>
<keyword evidence="4" id="KW-1134">Transmembrane beta strand</keyword>
<dbReference type="PROSITE" id="PS51318">
    <property type="entry name" value="TAT"/>
    <property type="match status" value="1"/>
</dbReference>
<sequence>MGSLPLNDAPRVPMRAAARAWRRRLWRAALLGGVALAFGIGLALPGASAQTMSEALALAYETNPVLEAQRARLRETDETLAQAQSGWRPRVIVSGDIGKTTTDTENFGRVNRDSTNTRTPGRATLQVTQPLYRGGRTIADTERAEANIKAQRAQLFATEQQVLLDAATAYMNVIRDEAILELRINNVQRLERQLSATRDQFDVGEVTRTDVAQADARLSQSRADRVAAEGALAASREQFQRVVGTAPVNLSEPDIEFNPPTDREVVVADAAAYNPSVIAQRFGVEATQAQTRLITGELLPEVSLVGEVSRFENQQFRDSRTDEASIFANVSVPLYQAGSVTSRVRQSKESESRAYSALEDARRTAVSNGASSFENLMAAKARIDSLLDVIQAAEIALNGVQEEAKVGSRTILDILDAEQELLNGQVNLVAAQRDEVVRRLEVVSAVGRLTARDLDLPVTLYDFESHYKETDGKWWGLSAGKP</sequence>
<evidence type="ECO:0008006" key="11">
    <source>
        <dbReference type="Google" id="ProtNLM"/>
    </source>
</evidence>
<evidence type="ECO:0000256" key="2">
    <source>
        <dbReference type="ARBA" id="ARBA00007613"/>
    </source>
</evidence>
<dbReference type="NCBIfam" id="TIGR01844">
    <property type="entry name" value="type_I_sec_TolC"/>
    <property type="match status" value="1"/>
</dbReference>
<dbReference type="InterPro" id="IPR006311">
    <property type="entry name" value="TAT_signal"/>
</dbReference>
<dbReference type="STRING" id="580166.AUP43_09915"/>
<comment type="caution">
    <text evidence="9">The sequence shown here is derived from an EMBL/GenBank/DDBJ whole genome shotgun (WGS) entry which is preliminary data.</text>
</comment>
<evidence type="ECO:0000313" key="9">
    <source>
        <dbReference type="EMBL" id="KZD07681.1"/>
    </source>
</evidence>